<dbReference type="SMART" id="SM00822">
    <property type="entry name" value="PKS_KR"/>
    <property type="match status" value="1"/>
</dbReference>
<dbReference type="OrthoDB" id="7568484at2"/>
<dbReference type="Proteomes" id="UP000278398">
    <property type="component" value="Unassembled WGS sequence"/>
</dbReference>
<feature type="domain" description="Ketoreductase" evidence="3">
    <location>
        <begin position="10"/>
        <end position="188"/>
    </location>
</feature>
<evidence type="ECO:0000256" key="1">
    <source>
        <dbReference type="ARBA" id="ARBA00006484"/>
    </source>
</evidence>
<evidence type="ECO:0000259" key="3">
    <source>
        <dbReference type="SMART" id="SM00822"/>
    </source>
</evidence>
<dbReference type="SUPFAM" id="SSF51735">
    <property type="entry name" value="NAD(P)-binding Rossmann-fold domains"/>
    <property type="match status" value="1"/>
</dbReference>
<evidence type="ECO:0000256" key="2">
    <source>
        <dbReference type="ARBA" id="ARBA00023002"/>
    </source>
</evidence>
<proteinExistence type="inferred from homology"/>
<dbReference type="FunFam" id="3.40.50.720:FF:000084">
    <property type="entry name" value="Short-chain dehydrogenase reductase"/>
    <property type="match status" value="1"/>
</dbReference>
<organism evidence="4 5">
    <name type="scientific">Aquibium carbonis</name>
    <dbReference type="NCBI Taxonomy" id="2495581"/>
    <lineage>
        <taxon>Bacteria</taxon>
        <taxon>Pseudomonadati</taxon>
        <taxon>Pseudomonadota</taxon>
        <taxon>Alphaproteobacteria</taxon>
        <taxon>Hyphomicrobiales</taxon>
        <taxon>Phyllobacteriaceae</taxon>
        <taxon>Aquibium</taxon>
    </lineage>
</organism>
<dbReference type="CDD" id="cd05233">
    <property type="entry name" value="SDR_c"/>
    <property type="match status" value="1"/>
</dbReference>
<dbReference type="PANTHER" id="PTHR43639:SF1">
    <property type="entry name" value="SHORT-CHAIN DEHYDROGENASE_REDUCTASE FAMILY PROTEIN"/>
    <property type="match status" value="1"/>
</dbReference>
<keyword evidence="5" id="KW-1185">Reference proteome</keyword>
<gene>
    <name evidence="4" type="ORF">EJC49_21030</name>
</gene>
<dbReference type="InterPro" id="IPR036291">
    <property type="entry name" value="NAD(P)-bd_dom_sf"/>
</dbReference>
<sequence length="253" mass="25309">MTMSENLTSQVVLVTGAGRGIGAATARLLAARGASVGVLDIDGDLAHATTEAITAAGGKALAIVADASDRQAVFDAAAALAGAHGPLTGIVNDAIFIRYGPIEGVEEEVLDRMFAVGIKGAFWGVQALLAHRGDQPASIVNLASPVADLGTANTASYTAVKGAIVALTRQLAVELGPKGVRVNAVAPGAVPTPGARAIVDEAGYAKRRAQTPLGRLGGEDEIAAAIAFLIGPDASFVTGEVLHADGGITVKSM</sequence>
<dbReference type="EMBL" id="RWKW01000093">
    <property type="protein sequence ID" value="RST84420.1"/>
    <property type="molecule type" value="Genomic_DNA"/>
</dbReference>
<reference evidence="4 5" key="1">
    <citation type="submission" date="2018-12" db="EMBL/GenBank/DDBJ databases">
        <title>Mesorhizobium carbonis sp. nov., isolated from coal mine water.</title>
        <authorList>
            <person name="Xin W."/>
            <person name="Xu Z."/>
            <person name="Xiang F."/>
            <person name="Zhang J."/>
            <person name="Xi L."/>
            <person name="Liu J."/>
        </authorList>
    </citation>
    <scope>NUCLEOTIDE SEQUENCE [LARGE SCALE GENOMIC DNA]</scope>
    <source>
        <strain evidence="4 5">B2.3</strain>
    </source>
</reference>
<dbReference type="GO" id="GO:0016491">
    <property type="term" value="F:oxidoreductase activity"/>
    <property type="evidence" value="ECO:0007669"/>
    <property type="project" value="UniProtKB-KW"/>
</dbReference>
<dbReference type="Pfam" id="PF13561">
    <property type="entry name" value="adh_short_C2"/>
    <property type="match status" value="1"/>
</dbReference>
<keyword evidence="2" id="KW-0560">Oxidoreductase</keyword>
<dbReference type="Gene3D" id="3.40.50.720">
    <property type="entry name" value="NAD(P)-binding Rossmann-like Domain"/>
    <property type="match status" value="1"/>
</dbReference>
<name>A0A3S0A5J2_9HYPH</name>
<dbReference type="InterPro" id="IPR002347">
    <property type="entry name" value="SDR_fam"/>
</dbReference>
<dbReference type="PANTHER" id="PTHR43639">
    <property type="entry name" value="OXIDOREDUCTASE, SHORT-CHAIN DEHYDROGENASE/REDUCTASE FAMILY (AFU_ORTHOLOGUE AFUA_5G02870)"/>
    <property type="match status" value="1"/>
</dbReference>
<comment type="caution">
    <text evidence="4">The sequence shown here is derived from an EMBL/GenBank/DDBJ whole genome shotgun (WGS) entry which is preliminary data.</text>
</comment>
<dbReference type="AlphaFoldDB" id="A0A3S0A5J2"/>
<dbReference type="InterPro" id="IPR057326">
    <property type="entry name" value="KR_dom"/>
</dbReference>
<protein>
    <submittedName>
        <fullName evidence="4">SDR family oxidoreductase</fullName>
    </submittedName>
</protein>
<accession>A0A3S0A5J2</accession>
<evidence type="ECO:0000313" key="4">
    <source>
        <dbReference type="EMBL" id="RST84420.1"/>
    </source>
</evidence>
<dbReference type="PRINTS" id="PR00081">
    <property type="entry name" value="GDHRDH"/>
</dbReference>
<evidence type="ECO:0000313" key="5">
    <source>
        <dbReference type="Proteomes" id="UP000278398"/>
    </source>
</evidence>
<comment type="similarity">
    <text evidence="1">Belongs to the short-chain dehydrogenases/reductases (SDR) family.</text>
</comment>